<comment type="caution">
    <text evidence="1">The sequence shown here is derived from an EMBL/GenBank/DDBJ whole genome shotgun (WGS) entry which is preliminary data.</text>
</comment>
<protein>
    <recommendedName>
        <fullName evidence="3">RNase H type-1 domain-containing protein</fullName>
    </recommendedName>
</protein>
<evidence type="ECO:0008006" key="3">
    <source>
        <dbReference type="Google" id="ProtNLM"/>
    </source>
</evidence>
<dbReference type="EMBL" id="JBBPBN010000034">
    <property type="protein sequence ID" value="KAK9002714.1"/>
    <property type="molecule type" value="Genomic_DNA"/>
</dbReference>
<evidence type="ECO:0000313" key="1">
    <source>
        <dbReference type="EMBL" id="KAK9002714.1"/>
    </source>
</evidence>
<sequence>MGSFPNHDNFPTIPPDILQSLDSVPSTEEIHSALMEMAPLKSPDDLILYAKADMRQATVIQQPLDDTWIPLLGPLRSQLLPGADASQVRHVSDLLDSHGCWDVFKLSGLFSPAAAIPHILSICCPNVSNISNKPVWGLNDSYNFDIKSTYSSQANVGWDSESNSWQKIWSLCLHPNCPACRSALETVMHVLRDCHFARTVWMELLPSWLRGSFFHGATQDWLLSNVGKQVMHPVWNVSWDLIFISTVWQIWKARNEWIFHSTQSDVVQVLHHSVTWARYYSKCEFYEPYVQPTATPTHRWQRLEQGWICLNTDGAVSSSMRIGSIGGLLIQSDNKEAIRRINDANAISDSCSLVRGIAKLRRLEWVTDAQWISRDGNKIADALAKLDNLPNYVISTFAFLPESLLPLLEFDRSNIM</sequence>
<proteinExistence type="predicted"/>
<evidence type="ECO:0000313" key="2">
    <source>
        <dbReference type="Proteomes" id="UP001396334"/>
    </source>
</evidence>
<dbReference type="PANTHER" id="PTHR47074">
    <property type="entry name" value="BNAC02G40300D PROTEIN"/>
    <property type="match status" value="1"/>
</dbReference>
<dbReference type="Proteomes" id="UP001396334">
    <property type="component" value="Unassembled WGS sequence"/>
</dbReference>
<reference evidence="1 2" key="1">
    <citation type="journal article" date="2024" name="G3 (Bethesda)">
        <title>Genome assembly of Hibiscus sabdariffa L. provides insights into metabolisms of medicinal natural products.</title>
        <authorList>
            <person name="Kim T."/>
        </authorList>
    </citation>
    <scope>NUCLEOTIDE SEQUENCE [LARGE SCALE GENOMIC DNA]</scope>
    <source>
        <strain evidence="1">TK-2024</strain>
        <tissue evidence="1">Old leaves</tissue>
    </source>
</reference>
<keyword evidence="2" id="KW-1185">Reference proteome</keyword>
<name>A0ABR2QPW8_9ROSI</name>
<dbReference type="PANTHER" id="PTHR47074:SF11">
    <property type="entry name" value="REVERSE TRANSCRIPTASE-LIKE PROTEIN"/>
    <property type="match status" value="1"/>
</dbReference>
<organism evidence="1 2">
    <name type="scientific">Hibiscus sabdariffa</name>
    <name type="common">roselle</name>
    <dbReference type="NCBI Taxonomy" id="183260"/>
    <lineage>
        <taxon>Eukaryota</taxon>
        <taxon>Viridiplantae</taxon>
        <taxon>Streptophyta</taxon>
        <taxon>Embryophyta</taxon>
        <taxon>Tracheophyta</taxon>
        <taxon>Spermatophyta</taxon>
        <taxon>Magnoliopsida</taxon>
        <taxon>eudicotyledons</taxon>
        <taxon>Gunneridae</taxon>
        <taxon>Pentapetalae</taxon>
        <taxon>rosids</taxon>
        <taxon>malvids</taxon>
        <taxon>Malvales</taxon>
        <taxon>Malvaceae</taxon>
        <taxon>Malvoideae</taxon>
        <taxon>Hibiscus</taxon>
    </lineage>
</organism>
<gene>
    <name evidence="1" type="ORF">V6N11_060297</name>
</gene>
<accession>A0ABR2QPW8</accession>
<dbReference type="InterPro" id="IPR052929">
    <property type="entry name" value="RNase_H-like_EbsB-rel"/>
</dbReference>